<dbReference type="RefSeq" id="WP_007081843.1">
    <property type="nucleotide sequence ID" value="NZ_AJXU01000044.1"/>
</dbReference>
<gene>
    <name evidence="3" type="ORF">UU9_11050</name>
</gene>
<comment type="caution">
    <text evidence="3">The sequence shown here is derived from an EMBL/GenBank/DDBJ whole genome shotgun (WGS) entry which is preliminary data.</text>
</comment>
<dbReference type="Proteomes" id="UP000004210">
    <property type="component" value="Unassembled WGS sequence"/>
</dbReference>
<feature type="compositionally biased region" description="Basic and acidic residues" evidence="1">
    <location>
        <begin position="373"/>
        <end position="390"/>
    </location>
</feature>
<dbReference type="PATRIC" id="fig|1163408.3.peg.2263"/>
<evidence type="ECO:0000256" key="1">
    <source>
        <dbReference type="SAM" id="MobiDB-lite"/>
    </source>
</evidence>
<feature type="signal peptide" evidence="2">
    <location>
        <begin position="1"/>
        <end position="24"/>
    </location>
</feature>
<evidence type="ECO:0000313" key="4">
    <source>
        <dbReference type="Proteomes" id="UP000004210"/>
    </source>
</evidence>
<evidence type="ECO:0008006" key="5">
    <source>
        <dbReference type="Google" id="ProtNLM"/>
    </source>
</evidence>
<reference evidence="3 4" key="1">
    <citation type="journal article" date="2012" name="J. Bacteriol.">
        <title>Genome sequences for six rhodanobacter strains, isolated from soils and the terrestrial subsurface, with variable denitrification capabilities.</title>
        <authorList>
            <person name="Kostka J.E."/>
            <person name="Green S.J."/>
            <person name="Rishishwar L."/>
            <person name="Prakash O."/>
            <person name="Katz L.S."/>
            <person name="Marino-Ramirez L."/>
            <person name="Jordan I.K."/>
            <person name="Munk C."/>
            <person name="Ivanova N."/>
            <person name="Mikhailova N."/>
            <person name="Watson D.B."/>
            <person name="Brown S.D."/>
            <person name="Palumbo A.V."/>
            <person name="Brooks S.C."/>
        </authorList>
    </citation>
    <scope>NUCLEOTIDE SEQUENCE [LARGE SCALE GENOMIC DNA]</scope>
    <source>
        <strain evidence="4">Jip2T</strain>
    </source>
</reference>
<keyword evidence="2" id="KW-0732">Signal</keyword>
<evidence type="ECO:0000313" key="3">
    <source>
        <dbReference type="EMBL" id="EIL88776.1"/>
    </source>
</evidence>
<organism evidence="3 4">
    <name type="scientific">Rhodanobacter fulvus Jip2</name>
    <dbReference type="NCBI Taxonomy" id="1163408"/>
    <lineage>
        <taxon>Bacteria</taxon>
        <taxon>Pseudomonadati</taxon>
        <taxon>Pseudomonadota</taxon>
        <taxon>Gammaproteobacteria</taxon>
        <taxon>Lysobacterales</taxon>
        <taxon>Rhodanobacteraceae</taxon>
        <taxon>Rhodanobacter</taxon>
    </lineage>
</organism>
<keyword evidence="4" id="KW-1185">Reference proteome</keyword>
<dbReference type="EMBL" id="AJXU01000044">
    <property type="protein sequence ID" value="EIL88776.1"/>
    <property type="molecule type" value="Genomic_DNA"/>
</dbReference>
<accession>I4VNI5</accession>
<name>I4VNI5_9GAMM</name>
<evidence type="ECO:0000256" key="2">
    <source>
        <dbReference type="SAM" id="SignalP"/>
    </source>
</evidence>
<sequence>MNKAWVSGITLAVLLLACSPRVSALQKTWLDLAEDQARMNDGPGLVSDVIDYVSLRTTMQHEPDILRARIAACGSCKERGELQRQLAIAERNKQSLESIESMVGKAYGMDPWQAWKLGIKIRPDQVEKLPPLCVALFDRAFDCKVDHDNRSAGEFGGVCHAEDRLYQLCSAGEAKPFYDYAALLNKKARGELAVESPDNANFLYHNVPPGMAFPVQPVSQPLYTVYTDRNQPGTLRGLMISGMAMMGPDIELSQADAFRQPWRGIIHEDNVAVSKTARLIECSYLLPDTTQVHRFKFWYRQRPAGAEPARLSSRMAKHPLLRVGAPVNQCPIRIEQALALAPTRTKKELEVFYGDMLKQPGDHEAAPVVSPEEANRRRDAANERARLRGR</sequence>
<dbReference type="AlphaFoldDB" id="I4VNI5"/>
<dbReference type="PROSITE" id="PS51257">
    <property type="entry name" value="PROKAR_LIPOPROTEIN"/>
    <property type="match status" value="1"/>
</dbReference>
<feature type="region of interest" description="Disordered" evidence="1">
    <location>
        <begin position="362"/>
        <end position="390"/>
    </location>
</feature>
<protein>
    <recommendedName>
        <fullName evidence="5">Lipoprotein</fullName>
    </recommendedName>
</protein>
<feature type="chain" id="PRO_5003696201" description="Lipoprotein" evidence="2">
    <location>
        <begin position="25"/>
        <end position="390"/>
    </location>
</feature>
<proteinExistence type="predicted"/>